<dbReference type="InParanoid" id="Q6FL88"/>
<name>Q6FL88_CANGA</name>
<protein>
    <submittedName>
        <fullName evidence="3">Uncharacterized protein</fullName>
    </submittedName>
</protein>
<dbReference type="RefSeq" id="XP_449006.1">
    <property type="nucleotide sequence ID" value="XM_449006.1"/>
</dbReference>
<accession>Q6FL88</accession>
<feature type="region of interest" description="Disordered" evidence="1">
    <location>
        <begin position="30"/>
        <end position="71"/>
    </location>
</feature>
<dbReference type="CGD" id="CAL0135460">
    <property type="gene designation" value="CAGL0L05324g"/>
</dbReference>
<dbReference type="HOGENOM" id="CLU_2249796_0_0_1"/>
<evidence type="ECO:0000256" key="1">
    <source>
        <dbReference type="SAM" id="MobiDB-lite"/>
    </source>
</evidence>
<gene>
    <name evidence="2 3" type="ordered locus">CAGL0L05324g</name>
</gene>
<keyword evidence="4" id="KW-1185">Reference proteome</keyword>
<proteinExistence type="predicted"/>
<dbReference type="VEuPathDB" id="FungiDB:CAGL0L05324g"/>
<reference evidence="3 4" key="1">
    <citation type="journal article" date="2004" name="Nature">
        <title>Genome evolution in yeasts.</title>
        <authorList>
            <consortium name="Genolevures"/>
            <person name="Dujon B."/>
            <person name="Sherman D."/>
            <person name="Fischer G."/>
            <person name="Durrens P."/>
            <person name="Casaregola S."/>
            <person name="Lafontaine I."/>
            <person name="de Montigny J."/>
            <person name="Marck C."/>
            <person name="Neuveglise C."/>
            <person name="Talla E."/>
            <person name="Goffard N."/>
            <person name="Frangeul L."/>
            <person name="Aigle M."/>
            <person name="Anthouard V."/>
            <person name="Babour A."/>
            <person name="Barbe V."/>
            <person name="Barnay S."/>
            <person name="Blanchin S."/>
            <person name="Beckerich J.M."/>
            <person name="Beyne E."/>
            <person name="Bleykasten C."/>
            <person name="Boisrame A."/>
            <person name="Boyer J."/>
            <person name="Cattolico L."/>
            <person name="Confanioleri F."/>
            <person name="de Daruvar A."/>
            <person name="Despons L."/>
            <person name="Fabre E."/>
            <person name="Fairhead C."/>
            <person name="Ferry-Dumazet H."/>
            <person name="Groppi A."/>
            <person name="Hantraye F."/>
            <person name="Hennequin C."/>
            <person name="Jauniaux N."/>
            <person name="Joyet P."/>
            <person name="Kachouri R."/>
            <person name="Kerrest A."/>
            <person name="Koszul R."/>
            <person name="Lemaire M."/>
            <person name="Lesur I."/>
            <person name="Ma L."/>
            <person name="Muller H."/>
            <person name="Nicaud J.M."/>
            <person name="Nikolski M."/>
            <person name="Oztas S."/>
            <person name="Ozier-Kalogeropoulos O."/>
            <person name="Pellenz S."/>
            <person name="Potier S."/>
            <person name="Richard G.F."/>
            <person name="Straub M.L."/>
            <person name="Suleau A."/>
            <person name="Swennene D."/>
            <person name="Tekaia F."/>
            <person name="Wesolowski-Louvel M."/>
            <person name="Westhof E."/>
            <person name="Wirth B."/>
            <person name="Zeniou-Meyer M."/>
            <person name="Zivanovic I."/>
            <person name="Bolotin-Fukuhara M."/>
            <person name="Thierry A."/>
            <person name="Bouchier C."/>
            <person name="Caudron B."/>
            <person name="Scarpelli C."/>
            <person name="Gaillardin C."/>
            <person name="Weissenbach J."/>
            <person name="Wincker P."/>
            <person name="Souciet J.L."/>
        </authorList>
    </citation>
    <scope>NUCLEOTIDE SEQUENCE [LARGE SCALE GENOMIC DNA]</scope>
    <source>
        <strain evidence="4">ATCC 2001 / BCRC 20586 / JCM 3761 / NBRC 0622 / NRRL Y-65 / CBS 138</strain>
    </source>
</reference>
<organism evidence="3 4">
    <name type="scientific">Candida glabrata (strain ATCC 2001 / BCRC 20586 / JCM 3761 / NBRC 0622 / NRRL Y-65 / CBS 138)</name>
    <name type="common">Yeast</name>
    <name type="synonym">Nakaseomyces glabratus</name>
    <dbReference type="NCBI Taxonomy" id="284593"/>
    <lineage>
        <taxon>Eukaryota</taxon>
        <taxon>Fungi</taxon>
        <taxon>Dikarya</taxon>
        <taxon>Ascomycota</taxon>
        <taxon>Saccharomycotina</taxon>
        <taxon>Saccharomycetes</taxon>
        <taxon>Saccharomycetales</taxon>
        <taxon>Saccharomycetaceae</taxon>
        <taxon>Nakaseomyces</taxon>
    </lineage>
</organism>
<sequence length="104" mass="11986">MKPRDHRHPITRIHTICERQKKAEKISEIPSVSGTSAEQCRREAPRSVPTAQRFLPRQPNPHGRQASNGREAIQTIKNKVIKWASMSKLLAPLYWYCCPKKLCI</sequence>
<dbReference type="KEGG" id="cgr:2890785"/>
<dbReference type="EMBL" id="CR380958">
    <property type="protein sequence ID" value="CAG61976.1"/>
    <property type="molecule type" value="Genomic_DNA"/>
</dbReference>
<dbReference type="Proteomes" id="UP000002428">
    <property type="component" value="Chromosome L"/>
</dbReference>
<evidence type="ECO:0000313" key="3">
    <source>
        <dbReference type="EMBL" id="CAG61976.1"/>
    </source>
</evidence>
<evidence type="ECO:0000313" key="4">
    <source>
        <dbReference type="Proteomes" id="UP000002428"/>
    </source>
</evidence>
<evidence type="ECO:0000313" key="2">
    <source>
        <dbReference type="CGD" id="CAL0135460"/>
    </source>
</evidence>
<dbReference type="AlphaFoldDB" id="Q6FL88"/>